<dbReference type="SUPFAM" id="SSF53795">
    <property type="entry name" value="PEP carboxykinase-like"/>
    <property type="match status" value="1"/>
</dbReference>
<reference evidence="2" key="1">
    <citation type="submission" date="2021-03" db="EMBL/GenBank/DDBJ databases">
        <title>Genome sequencing and assembly of Tianweitania sediminis.</title>
        <authorList>
            <person name="Chhetri G."/>
        </authorList>
    </citation>
    <scope>NUCLEOTIDE SEQUENCE</scope>
    <source>
        <strain evidence="2">Z8</strain>
    </source>
</reference>
<dbReference type="InterPro" id="IPR027417">
    <property type="entry name" value="P-loop_NTPase"/>
</dbReference>
<keyword evidence="3" id="KW-1185">Reference proteome</keyword>
<evidence type="ECO:0000313" key="2">
    <source>
        <dbReference type="EMBL" id="MBP0437461.1"/>
    </source>
</evidence>
<dbReference type="GO" id="GO:0005524">
    <property type="term" value="F:ATP binding"/>
    <property type="evidence" value="ECO:0007669"/>
    <property type="project" value="InterPro"/>
</dbReference>
<accession>A0A8J7R054</accession>
<proteinExistence type="predicted"/>
<name>A0A8J7R054_9HYPH</name>
<dbReference type="RefSeq" id="WP_209333467.1">
    <property type="nucleotide sequence ID" value="NZ_JAGIYY010000001.1"/>
</dbReference>
<dbReference type="Gene3D" id="3.40.50.300">
    <property type="entry name" value="P-loop containing nucleotide triphosphate hydrolases"/>
    <property type="match status" value="1"/>
</dbReference>
<comment type="caution">
    <text evidence="2">The sequence shown here is derived from an EMBL/GenBank/DDBJ whole genome shotgun (WGS) entry which is preliminary data.</text>
</comment>
<dbReference type="AlphaFoldDB" id="A0A8J7R054"/>
<evidence type="ECO:0000259" key="1">
    <source>
        <dbReference type="Pfam" id="PF07475"/>
    </source>
</evidence>
<dbReference type="Pfam" id="PF07475">
    <property type="entry name" value="Hpr_kinase_C"/>
    <property type="match status" value="1"/>
</dbReference>
<sequence>MPLHHAALIVVRDRGLLIAGPSGSGKTTLAAVLLGEALARGWFARLVADDQVLLQSHPACPRLIGSVPPTIAGLWEVPPLGPKATLHEAHAIVDLVVTLRAPQDLPRMVEPEIKRLCGVPVAHVDLPRQQAAILVPALHALLFDEEGA</sequence>
<organism evidence="2 3">
    <name type="scientific">Tianweitania sediminis</name>
    <dbReference type="NCBI Taxonomy" id="1502156"/>
    <lineage>
        <taxon>Bacteria</taxon>
        <taxon>Pseudomonadati</taxon>
        <taxon>Pseudomonadota</taxon>
        <taxon>Alphaproteobacteria</taxon>
        <taxon>Hyphomicrobiales</taxon>
        <taxon>Phyllobacteriaceae</taxon>
        <taxon>Tianweitania</taxon>
    </lineage>
</organism>
<gene>
    <name evidence="2" type="ORF">J5Y06_02190</name>
</gene>
<dbReference type="GO" id="GO:0006109">
    <property type="term" value="P:regulation of carbohydrate metabolic process"/>
    <property type="evidence" value="ECO:0007669"/>
    <property type="project" value="InterPro"/>
</dbReference>
<keyword evidence="2" id="KW-0418">Kinase</keyword>
<feature type="domain" description="HPr kinase/phosphorylase C-terminal" evidence="1">
    <location>
        <begin position="4"/>
        <end position="81"/>
    </location>
</feature>
<dbReference type="Proteomes" id="UP000666240">
    <property type="component" value="Unassembled WGS sequence"/>
</dbReference>
<keyword evidence="2" id="KW-0808">Transferase</keyword>
<protein>
    <submittedName>
        <fullName evidence="2">HPr kinase/phosphorylase</fullName>
    </submittedName>
</protein>
<dbReference type="GO" id="GO:0000155">
    <property type="term" value="F:phosphorelay sensor kinase activity"/>
    <property type="evidence" value="ECO:0007669"/>
    <property type="project" value="InterPro"/>
</dbReference>
<dbReference type="EMBL" id="JAGIYY010000001">
    <property type="protein sequence ID" value="MBP0437461.1"/>
    <property type="molecule type" value="Genomic_DNA"/>
</dbReference>
<dbReference type="InterPro" id="IPR011104">
    <property type="entry name" value="Hpr_kin/Pase_C"/>
</dbReference>
<evidence type="ECO:0000313" key="3">
    <source>
        <dbReference type="Proteomes" id="UP000666240"/>
    </source>
</evidence>